<dbReference type="EMBL" id="OX451740">
    <property type="protein sequence ID" value="CAI8613201.1"/>
    <property type="molecule type" value="Genomic_DNA"/>
</dbReference>
<dbReference type="Proteomes" id="UP001157006">
    <property type="component" value="Chromosome 5"/>
</dbReference>
<dbReference type="AlphaFoldDB" id="A0AAV1ARQ4"/>
<evidence type="ECO:0000313" key="1">
    <source>
        <dbReference type="EMBL" id="CAI8613201.1"/>
    </source>
</evidence>
<gene>
    <name evidence="1" type="ORF">VFH_V070360</name>
</gene>
<proteinExistence type="predicted"/>
<keyword evidence="2" id="KW-1185">Reference proteome</keyword>
<name>A0AAV1ARQ4_VICFA</name>
<reference evidence="1 2" key="1">
    <citation type="submission" date="2023-01" db="EMBL/GenBank/DDBJ databases">
        <authorList>
            <person name="Kreplak J."/>
        </authorList>
    </citation>
    <scope>NUCLEOTIDE SEQUENCE [LARGE SCALE GENOMIC DNA]</scope>
</reference>
<organism evidence="1 2">
    <name type="scientific">Vicia faba</name>
    <name type="common">Broad bean</name>
    <name type="synonym">Faba vulgaris</name>
    <dbReference type="NCBI Taxonomy" id="3906"/>
    <lineage>
        <taxon>Eukaryota</taxon>
        <taxon>Viridiplantae</taxon>
        <taxon>Streptophyta</taxon>
        <taxon>Embryophyta</taxon>
        <taxon>Tracheophyta</taxon>
        <taxon>Spermatophyta</taxon>
        <taxon>Magnoliopsida</taxon>
        <taxon>eudicotyledons</taxon>
        <taxon>Gunneridae</taxon>
        <taxon>Pentapetalae</taxon>
        <taxon>rosids</taxon>
        <taxon>fabids</taxon>
        <taxon>Fabales</taxon>
        <taxon>Fabaceae</taxon>
        <taxon>Papilionoideae</taxon>
        <taxon>50 kb inversion clade</taxon>
        <taxon>NPAAA clade</taxon>
        <taxon>Hologalegina</taxon>
        <taxon>IRL clade</taxon>
        <taxon>Fabeae</taxon>
        <taxon>Vicia</taxon>
    </lineage>
</organism>
<sequence>MDETKIKKDTWATNQNVEYIDESDVFDRIWHFRRFYSSVLFYGGRSMVEATEILEKEEDDFEQLAKNPASVPPIEIMDKALEKFGNDIVIAFKLIILLNSLVRFSV</sequence>
<protein>
    <submittedName>
        <fullName evidence="1">Uncharacterized protein</fullName>
    </submittedName>
</protein>
<evidence type="ECO:0000313" key="2">
    <source>
        <dbReference type="Proteomes" id="UP001157006"/>
    </source>
</evidence>
<accession>A0AAV1ARQ4</accession>